<dbReference type="EMBL" id="VSWC01000028">
    <property type="protein sequence ID" value="KAA1109023.1"/>
    <property type="molecule type" value="Genomic_DNA"/>
</dbReference>
<keyword evidence="2" id="KW-1185">Reference proteome</keyword>
<protein>
    <submittedName>
        <fullName evidence="1">Uncharacterized protein</fullName>
    </submittedName>
</protein>
<proteinExistence type="predicted"/>
<sequence length="113" mass="12954">MIQLQVVIVQLFDNFEDRLYSPKLYESLGVTVKEFQEASKMISRPMGDILQALESIRFWILVEDPSWPEVQRLLAKLLGSTLTNSKEVAWYVTGAVAKAAFEPRRHSIPWSSI</sequence>
<organism evidence="1 2">
    <name type="scientific">Puccinia graminis f. sp. tritici</name>
    <dbReference type="NCBI Taxonomy" id="56615"/>
    <lineage>
        <taxon>Eukaryota</taxon>
        <taxon>Fungi</taxon>
        <taxon>Dikarya</taxon>
        <taxon>Basidiomycota</taxon>
        <taxon>Pucciniomycotina</taxon>
        <taxon>Pucciniomycetes</taxon>
        <taxon>Pucciniales</taxon>
        <taxon>Pucciniaceae</taxon>
        <taxon>Puccinia</taxon>
    </lineage>
</organism>
<reference evidence="1 2" key="1">
    <citation type="submission" date="2019-05" db="EMBL/GenBank/DDBJ databases">
        <title>Emergence of the Ug99 lineage of the wheat stem rust pathogen through somatic hybridization.</title>
        <authorList>
            <person name="Li F."/>
            <person name="Upadhyaya N.M."/>
            <person name="Sperschneider J."/>
            <person name="Matny O."/>
            <person name="Nguyen-Phuc H."/>
            <person name="Mago R."/>
            <person name="Raley C."/>
            <person name="Miller M.E."/>
            <person name="Silverstein K.A.T."/>
            <person name="Henningsen E."/>
            <person name="Hirsch C.D."/>
            <person name="Visser B."/>
            <person name="Pretorius Z.A."/>
            <person name="Steffenson B.J."/>
            <person name="Schwessinger B."/>
            <person name="Dodds P.N."/>
            <person name="Figueroa M."/>
        </authorList>
    </citation>
    <scope>NUCLEOTIDE SEQUENCE [LARGE SCALE GENOMIC DNA]</scope>
    <source>
        <strain evidence="1">21-0</strain>
    </source>
</reference>
<dbReference type="AlphaFoldDB" id="A0A5B0Q7H7"/>
<name>A0A5B0Q7H7_PUCGR</name>
<comment type="caution">
    <text evidence="1">The sequence shown here is derived from an EMBL/GenBank/DDBJ whole genome shotgun (WGS) entry which is preliminary data.</text>
</comment>
<gene>
    <name evidence="1" type="ORF">PGT21_031532</name>
</gene>
<evidence type="ECO:0000313" key="2">
    <source>
        <dbReference type="Proteomes" id="UP000324748"/>
    </source>
</evidence>
<accession>A0A5B0Q7H7</accession>
<dbReference type="OrthoDB" id="5407957at2759"/>
<dbReference type="Proteomes" id="UP000324748">
    <property type="component" value="Unassembled WGS sequence"/>
</dbReference>
<evidence type="ECO:0000313" key="1">
    <source>
        <dbReference type="EMBL" id="KAA1109023.1"/>
    </source>
</evidence>